<name>A0AAD5DRW7_9CHLO</name>
<accession>A0AAD5DRW7</accession>
<sequence length="136" mass="14421">MKANLACMLALLSLLLAAAAAADAITYSGRKLKGGCSDMCRGRTQGPVPRRICPGKTASVYGNKKTYPCGWQSSIRNLGTLGGNTRITYLSTYGNAPGSAFGLTLPAGVDMIPILDEFSNIDNQCVVWIRHDAACY</sequence>
<dbReference type="EMBL" id="JADXDR010000067">
    <property type="protein sequence ID" value="KAI7841156.1"/>
    <property type="molecule type" value="Genomic_DNA"/>
</dbReference>
<feature type="signal peptide" evidence="1">
    <location>
        <begin position="1"/>
        <end position="22"/>
    </location>
</feature>
<protein>
    <submittedName>
        <fullName evidence="2">Uncharacterized protein</fullName>
    </submittedName>
</protein>
<feature type="chain" id="PRO_5041996927" evidence="1">
    <location>
        <begin position="23"/>
        <end position="136"/>
    </location>
</feature>
<keyword evidence="3" id="KW-1185">Reference proteome</keyword>
<proteinExistence type="predicted"/>
<dbReference type="Proteomes" id="UP001205105">
    <property type="component" value="Unassembled WGS sequence"/>
</dbReference>
<comment type="caution">
    <text evidence="2">The sequence shown here is derived from an EMBL/GenBank/DDBJ whole genome shotgun (WGS) entry which is preliminary data.</text>
</comment>
<evidence type="ECO:0000313" key="2">
    <source>
        <dbReference type="EMBL" id="KAI7841156.1"/>
    </source>
</evidence>
<dbReference type="AlphaFoldDB" id="A0AAD5DRW7"/>
<organism evidence="2 3">
    <name type="scientific">Chlorella ohadii</name>
    <dbReference type="NCBI Taxonomy" id="2649997"/>
    <lineage>
        <taxon>Eukaryota</taxon>
        <taxon>Viridiplantae</taxon>
        <taxon>Chlorophyta</taxon>
        <taxon>core chlorophytes</taxon>
        <taxon>Trebouxiophyceae</taxon>
        <taxon>Chlorellales</taxon>
        <taxon>Chlorellaceae</taxon>
        <taxon>Chlorella clade</taxon>
        <taxon>Chlorella</taxon>
    </lineage>
</organism>
<evidence type="ECO:0000313" key="3">
    <source>
        <dbReference type="Proteomes" id="UP001205105"/>
    </source>
</evidence>
<reference evidence="2" key="1">
    <citation type="submission" date="2020-11" db="EMBL/GenBank/DDBJ databases">
        <title>Chlorella ohadii genome sequencing and assembly.</title>
        <authorList>
            <person name="Murik O."/>
            <person name="Treves H."/>
            <person name="Kedem I."/>
            <person name="Shotland Y."/>
            <person name="Kaplan A."/>
        </authorList>
    </citation>
    <scope>NUCLEOTIDE SEQUENCE</scope>
    <source>
        <strain evidence="2">1</strain>
    </source>
</reference>
<evidence type="ECO:0000256" key="1">
    <source>
        <dbReference type="SAM" id="SignalP"/>
    </source>
</evidence>
<keyword evidence="1" id="KW-0732">Signal</keyword>
<gene>
    <name evidence="2" type="ORF">COHA_005122</name>
</gene>